<dbReference type="RefSeq" id="WP_153825090.1">
    <property type="nucleotide sequence ID" value="NZ_WJIE01000029.1"/>
</dbReference>
<comment type="caution">
    <text evidence="1">The sequence shown here is derived from an EMBL/GenBank/DDBJ whole genome shotgun (WGS) entry which is preliminary data.</text>
</comment>
<keyword evidence="2" id="KW-1185">Reference proteome</keyword>
<organism evidence="1 2">
    <name type="scientific">Polyangium spumosum</name>
    <dbReference type="NCBI Taxonomy" id="889282"/>
    <lineage>
        <taxon>Bacteria</taxon>
        <taxon>Pseudomonadati</taxon>
        <taxon>Myxococcota</taxon>
        <taxon>Polyangia</taxon>
        <taxon>Polyangiales</taxon>
        <taxon>Polyangiaceae</taxon>
        <taxon>Polyangium</taxon>
    </lineage>
</organism>
<evidence type="ECO:0000313" key="2">
    <source>
        <dbReference type="Proteomes" id="UP000440224"/>
    </source>
</evidence>
<proteinExistence type="predicted"/>
<sequence length="96" mass="11297">MVGPFRVMRHFTAKYKRAWQAHHIYETAKMEKIGLDALDGPSVILSSEQHTLMTNRLREATGRIDPTKLKELWEAYKKVYELNPHWLKAIAHYFGE</sequence>
<reference evidence="1 2" key="1">
    <citation type="submission" date="2019-10" db="EMBL/GenBank/DDBJ databases">
        <title>A soil myxobacterium in the family Polyangiaceae.</title>
        <authorList>
            <person name="Li Y."/>
            <person name="Wang J."/>
        </authorList>
    </citation>
    <scope>NUCLEOTIDE SEQUENCE [LARGE SCALE GENOMIC DNA]</scope>
    <source>
        <strain evidence="1 2">DSM 14734</strain>
    </source>
</reference>
<dbReference type="EMBL" id="WJIE01000029">
    <property type="protein sequence ID" value="MRG98321.1"/>
    <property type="molecule type" value="Genomic_DNA"/>
</dbReference>
<accession>A0A6N7QBS8</accession>
<name>A0A6N7QBS8_9BACT</name>
<dbReference type="OrthoDB" id="5532843at2"/>
<dbReference type="AlphaFoldDB" id="A0A6N7QBS8"/>
<evidence type="ECO:0000313" key="1">
    <source>
        <dbReference type="EMBL" id="MRG98321.1"/>
    </source>
</evidence>
<gene>
    <name evidence="1" type="ORF">GF068_41375</name>
</gene>
<protein>
    <submittedName>
        <fullName evidence="1">Uncharacterized protein</fullName>
    </submittedName>
</protein>
<dbReference type="Proteomes" id="UP000440224">
    <property type="component" value="Unassembled WGS sequence"/>
</dbReference>